<dbReference type="PANTHER" id="PTHR11431:SF47">
    <property type="entry name" value="FERRITIN LIGHT CHAIN"/>
    <property type="match status" value="1"/>
</dbReference>
<feature type="compositionally biased region" description="Low complexity" evidence="6">
    <location>
        <begin position="303"/>
        <end position="314"/>
    </location>
</feature>
<protein>
    <recommendedName>
        <fullName evidence="1">Ferritin light chain</fullName>
    </recommendedName>
</protein>
<evidence type="ECO:0000256" key="2">
    <source>
        <dbReference type="ARBA" id="ARBA00044942"/>
    </source>
</evidence>
<organism evidence="7 8">
    <name type="scientific">Cnephaeus nilssonii</name>
    <name type="common">Northern bat</name>
    <name type="synonym">Eptesicus nilssonii</name>
    <dbReference type="NCBI Taxonomy" id="3371016"/>
    <lineage>
        <taxon>Eukaryota</taxon>
        <taxon>Metazoa</taxon>
        <taxon>Chordata</taxon>
        <taxon>Craniata</taxon>
        <taxon>Vertebrata</taxon>
        <taxon>Euteleostomi</taxon>
        <taxon>Mammalia</taxon>
        <taxon>Eutheria</taxon>
        <taxon>Laurasiatheria</taxon>
        <taxon>Chiroptera</taxon>
        <taxon>Yangochiroptera</taxon>
        <taxon>Vespertilionidae</taxon>
        <taxon>Cnephaeus</taxon>
    </lineage>
</organism>
<evidence type="ECO:0000256" key="3">
    <source>
        <dbReference type="ARBA" id="ARBA00045578"/>
    </source>
</evidence>
<keyword evidence="8" id="KW-1185">Reference proteome</keyword>
<sequence>MHWASRSCKEKILQECVNPNAPSGQGWGSAKQPGSRARAPSPQPPGTIIALEGEGGHAKPCPQAPGNIAGPGRQGQLSQAMPAGSWDHCRPWEAKAAMQLDSTQQGLLGHCHGDPGAGKRGQQAEPSRACLPITVGNGYGNYNKASNISFHVYDTIYVNSGKGKSIGTEFKAVVPQMDAAFTSGASKRDLEKKIYRSGKTKKVHQKGGKCTGKTFTWLPAPVFRQQQFSSDHHRQSERLPPARSATREGTPISGWPAENCCWRKTAASSHAISHHQRLPQRRPFSLAVGAGAGTRESPPPAPTASQSATLSPAPRASSRPNRLARGVGKPWMAASQPPNAAQGSGGLPRTPGYPAVEKHSWVSAQAPSAATDLASQQQSSPPQWQQIRASQWPDRPPRVPPPSLPPPNRGRSGVMMSVLGLSKVKHLAQVEDIANSISAMLSEDGHLCCCPSVGKTQDTIGATVALEKNLKLALWDLQALGSIRTDPQLCDFLENYFLDEQVKLIKNMARTWYPGFPPPADHRNPGSGFPPYGQP</sequence>
<comment type="function">
    <text evidence="3">Stores iron in a soluble, non-toxic, readily available form. Important for iron homeostasis. Iron is taken up in the ferrous form and deposited as ferric hydroxides after oxidation. Also plays a role in delivery of iron to cells. Mediates iron uptake in capsule cells of the developing kidney. Delivery to lysosomes by the cargo receptor NCOA4 for autophagic degradation and release or iron.</text>
</comment>
<dbReference type="GO" id="GO:0006879">
    <property type="term" value="P:intracellular iron ion homeostasis"/>
    <property type="evidence" value="ECO:0007669"/>
    <property type="project" value="InterPro"/>
</dbReference>
<dbReference type="GO" id="GO:0008198">
    <property type="term" value="F:ferrous iron binding"/>
    <property type="evidence" value="ECO:0007669"/>
    <property type="project" value="TreeGrafter"/>
</dbReference>
<dbReference type="EMBL" id="JAULJE010000011">
    <property type="protein sequence ID" value="KAK1337759.1"/>
    <property type="molecule type" value="Genomic_DNA"/>
</dbReference>
<dbReference type="GO" id="GO:0006826">
    <property type="term" value="P:iron ion transport"/>
    <property type="evidence" value="ECO:0007669"/>
    <property type="project" value="InterPro"/>
</dbReference>
<dbReference type="GO" id="GO:0008199">
    <property type="term" value="F:ferric iron binding"/>
    <property type="evidence" value="ECO:0007669"/>
    <property type="project" value="InterPro"/>
</dbReference>
<dbReference type="AlphaFoldDB" id="A0AA40HUS8"/>
<keyword evidence="5" id="KW-0479">Metal-binding</keyword>
<dbReference type="SUPFAM" id="SSF47240">
    <property type="entry name" value="Ferritin-like"/>
    <property type="match status" value="1"/>
</dbReference>
<dbReference type="Gene3D" id="1.20.1260.10">
    <property type="match status" value="1"/>
</dbReference>
<feature type="region of interest" description="Disordered" evidence="6">
    <location>
        <begin position="17"/>
        <end position="86"/>
    </location>
</feature>
<evidence type="ECO:0000256" key="4">
    <source>
        <dbReference type="ARBA" id="ARBA00047045"/>
    </source>
</evidence>
<evidence type="ECO:0000256" key="5">
    <source>
        <dbReference type="PIRSR" id="PIRSR601519-1"/>
    </source>
</evidence>
<feature type="region of interest" description="Disordered" evidence="6">
    <location>
        <begin position="227"/>
        <end position="257"/>
    </location>
</feature>
<dbReference type="GO" id="GO:0044754">
    <property type="term" value="C:autolysosome"/>
    <property type="evidence" value="ECO:0007669"/>
    <property type="project" value="UniProtKB-SubCell"/>
</dbReference>
<dbReference type="InterPro" id="IPR001519">
    <property type="entry name" value="Ferritin"/>
</dbReference>
<dbReference type="InterPro" id="IPR014034">
    <property type="entry name" value="Ferritin_CS"/>
</dbReference>
<feature type="binding site" evidence="5">
    <location>
        <position position="501"/>
    </location>
    <ligand>
        <name>Fe cation</name>
        <dbReference type="ChEBI" id="CHEBI:24875"/>
        <label>1</label>
    </ligand>
</feature>
<dbReference type="PROSITE" id="PS00204">
    <property type="entry name" value="FERRITIN_2"/>
    <property type="match status" value="1"/>
</dbReference>
<evidence type="ECO:0000313" key="7">
    <source>
        <dbReference type="EMBL" id="KAK1337759.1"/>
    </source>
</evidence>
<name>A0AA40HUS8_CNENI</name>
<dbReference type="Proteomes" id="UP001177744">
    <property type="component" value="Unassembled WGS sequence"/>
</dbReference>
<dbReference type="InterPro" id="IPR012347">
    <property type="entry name" value="Ferritin-like"/>
</dbReference>
<comment type="caution">
    <text evidence="7">The sequence shown here is derived from an EMBL/GenBank/DDBJ whole genome shotgun (WGS) entry which is preliminary data.</text>
</comment>
<feature type="compositionally biased region" description="Low complexity" evidence="6">
    <location>
        <begin position="375"/>
        <end position="386"/>
    </location>
</feature>
<gene>
    <name evidence="7" type="ORF">QTO34_002393</name>
</gene>
<dbReference type="PANTHER" id="PTHR11431">
    <property type="entry name" value="FERRITIN"/>
    <property type="match status" value="1"/>
</dbReference>
<feature type="region of interest" description="Disordered" evidence="6">
    <location>
        <begin position="289"/>
        <end position="413"/>
    </location>
</feature>
<evidence type="ECO:0000256" key="1">
    <source>
        <dbReference type="ARBA" id="ARBA00040044"/>
    </source>
</evidence>
<evidence type="ECO:0000313" key="8">
    <source>
        <dbReference type="Proteomes" id="UP001177744"/>
    </source>
</evidence>
<evidence type="ECO:0000256" key="6">
    <source>
        <dbReference type="SAM" id="MobiDB-lite"/>
    </source>
</evidence>
<keyword evidence="5" id="KW-0408">Iron</keyword>
<dbReference type="InterPro" id="IPR009078">
    <property type="entry name" value="Ferritin-like_SF"/>
</dbReference>
<reference evidence="7" key="1">
    <citation type="submission" date="2023-06" db="EMBL/GenBank/DDBJ databases">
        <title>Reference genome for the Northern bat (Eptesicus nilssonii), a most northern bat species.</title>
        <authorList>
            <person name="Laine V.N."/>
            <person name="Pulliainen A.T."/>
            <person name="Lilley T.M."/>
        </authorList>
    </citation>
    <scope>NUCLEOTIDE SEQUENCE</scope>
    <source>
        <strain evidence="7">BLF_Eptnil</strain>
        <tissue evidence="7">Kidney</tissue>
    </source>
</reference>
<feature type="compositionally biased region" description="Pro residues" evidence="6">
    <location>
        <begin position="398"/>
        <end position="408"/>
    </location>
</feature>
<proteinExistence type="predicted"/>
<feature type="binding site" evidence="5">
    <location>
        <position position="467"/>
    </location>
    <ligand>
        <name>Fe cation</name>
        <dbReference type="ChEBI" id="CHEBI:24875"/>
        <label>1</label>
    </ligand>
</feature>
<accession>A0AA40HUS8</accession>
<comment type="subcellular location">
    <subcellularLocation>
        <location evidence="2">Autolysosome</location>
    </subcellularLocation>
</comment>
<comment type="subunit">
    <text evidence="4">Oligomer of 24 subunits. There are two types of subunits: L (light) chain and H (heavy) chain. The major chain can be light or heavy, depending on the species and tissue type. The functional molecule forms a roughly spherical shell with a diameter of 12 nm and contains a central cavity into which the insoluble mineral iron core is deposited. Interacts with NCOA4.</text>
</comment>